<feature type="transmembrane region" description="Helical" evidence="6">
    <location>
        <begin position="412"/>
        <end position="434"/>
    </location>
</feature>
<dbReference type="InterPro" id="IPR000560">
    <property type="entry name" value="His_Pase_clade-2"/>
</dbReference>
<accession>A0A8S1VH46</accession>
<dbReference type="PANTHER" id="PTHR11567">
    <property type="entry name" value="ACID PHOSPHATASE-RELATED"/>
    <property type="match status" value="1"/>
</dbReference>
<keyword evidence="3" id="KW-0378">Hydrolase</keyword>
<dbReference type="EMBL" id="CAJJDO010000062">
    <property type="protein sequence ID" value="CAD8175069.1"/>
    <property type="molecule type" value="Genomic_DNA"/>
</dbReference>
<feature type="signal peptide" evidence="7">
    <location>
        <begin position="1"/>
        <end position="16"/>
    </location>
</feature>
<keyword evidence="4" id="KW-1015">Disulfide bond</keyword>
<name>A0A8S1VH46_9CILI</name>
<comment type="catalytic activity">
    <reaction evidence="1">
        <text>a phosphate monoester + H2O = an alcohol + phosphate</text>
        <dbReference type="Rhea" id="RHEA:15017"/>
        <dbReference type="ChEBI" id="CHEBI:15377"/>
        <dbReference type="ChEBI" id="CHEBI:30879"/>
        <dbReference type="ChEBI" id="CHEBI:43474"/>
        <dbReference type="ChEBI" id="CHEBI:67140"/>
        <dbReference type="EC" id="3.1.3.2"/>
    </reaction>
</comment>
<evidence type="ECO:0000256" key="6">
    <source>
        <dbReference type="SAM" id="Phobius"/>
    </source>
</evidence>
<keyword evidence="6" id="KW-0472">Membrane</keyword>
<dbReference type="PROSITE" id="PS00616">
    <property type="entry name" value="HIS_ACID_PHOSPHAT_1"/>
    <property type="match status" value="1"/>
</dbReference>
<evidence type="ECO:0000256" key="3">
    <source>
        <dbReference type="ARBA" id="ARBA00022801"/>
    </source>
</evidence>
<keyword evidence="2 7" id="KW-0732">Signal</keyword>
<keyword evidence="5" id="KW-0325">Glycoprotein</keyword>
<keyword evidence="9" id="KW-1185">Reference proteome</keyword>
<dbReference type="GO" id="GO:0003993">
    <property type="term" value="F:acid phosphatase activity"/>
    <property type="evidence" value="ECO:0007669"/>
    <property type="project" value="UniProtKB-EC"/>
</dbReference>
<evidence type="ECO:0000256" key="4">
    <source>
        <dbReference type="ARBA" id="ARBA00023157"/>
    </source>
</evidence>
<dbReference type="InterPro" id="IPR033379">
    <property type="entry name" value="Acid_Pase_AS"/>
</dbReference>
<keyword evidence="6" id="KW-0812">Transmembrane</keyword>
<dbReference type="CDD" id="cd07061">
    <property type="entry name" value="HP_HAP_like"/>
    <property type="match status" value="1"/>
</dbReference>
<evidence type="ECO:0000256" key="7">
    <source>
        <dbReference type="SAM" id="SignalP"/>
    </source>
</evidence>
<proteinExistence type="predicted"/>
<comment type="caution">
    <text evidence="8">The sequence shown here is derived from an EMBL/GenBank/DDBJ whole genome shotgun (WGS) entry which is preliminary data.</text>
</comment>
<evidence type="ECO:0000313" key="9">
    <source>
        <dbReference type="Proteomes" id="UP000689195"/>
    </source>
</evidence>
<sequence length="442" mass="50101">MKQILILVFSLYEVLCQDKLLAVQAIWRHGARNPYYCNFECDPNVAKGDAALLTPTGMRQQYVLGKWLRQRYIIDTPLLSPTFNENEIYIESSDVNRTLQSAYSNLQGMYPEGPNVPHFVDENVSLLLPPNKGSVTPPGIGDYALPNKIQLIPIHTKQKDMDYAIAIACPKGPDMVAENKKTKLYKEVNDATAQLYKDFNEQLKLTGEKQVNDFVQLSNYRDTFICNRYNGDPMPKDLKPETLKQIDDISNLAFSLEKFQTPEQVKLFSTPYFKQVIDHFDSFLNGTSHFKYYGSSSHDSTLLALLSGLNLTSAQCQADIYLNKTITHKNCIKEYVEFASNIIFELYNNSITGPYVKVLYNGEYMPLCSTEGKTCKYSTLRSTFMAQQVDYKAECGIKNHDEIPIEKETPGWAIAFFIIVILLLVAGLGMVIIIKKKVADSE</sequence>
<dbReference type="InterPro" id="IPR050645">
    <property type="entry name" value="Histidine_acid_phosphatase"/>
</dbReference>
<dbReference type="AlphaFoldDB" id="A0A8S1VH46"/>
<gene>
    <name evidence="8" type="ORF">PPENT_87.1.T0620157</name>
</gene>
<feature type="chain" id="PRO_5035934605" description="Acid phosphatase" evidence="7">
    <location>
        <begin position="17"/>
        <end position="442"/>
    </location>
</feature>
<evidence type="ECO:0008006" key="10">
    <source>
        <dbReference type="Google" id="ProtNLM"/>
    </source>
</evidence>
<protein>
    <recommendedName>
        <fullName evidence="10">Acid phosphatase</fullName>
    </recommendedName>
</protein>
<reference evidence="8" key="1">
    <citation type="submission" date="2021-01" db="EMBL/GenBank/DDBJ databases">
        <authorList>
            <consortium name="Genoscope - CEA"/>
            <person name="William W."/>
        </authorList>
    </citation>
    <scope>NUCLEOTIDE SEQUENCE</scope>
</reference>
<dbReference type="Proteomes" id="UP000689195">
    <property type="component" value="Unassembled WGS sequence"/>
</dbReference>
<dbReference type="OrthoDB" id="294288at2759"/>
<dbReference type="Pfam" id="PF00328">
    <property type="entry name" value="His_Phos_2"/>
    <property type="match status" value="1"/>
</dbReference>
<keyword evidence="6" id="KW-1133">Transmembrane helix</keyword>
<evidence type="ECO:0000256" key="2">
    <source>
        <dbReference type="ARBA" id="ARBA00022729"/>
    </source>
</evidence>
<evidence type="ECO:0000256" key="5">
    <source>
        <dbReference type="ARBA" id="ARBA00023180"/>
    </source>
</evidence>
<organism evidence="8 9">
    <name type="scientific">Paramecium pentaurelia</name>
    <dbReference type="NCBI Taxonomy" id="43138"/>
    <lineage>
        <taxon>Eukaryota</taxon>
        <taxon>Sar</taxon>
        <taxon>Alveolata</taxon>
        <taxon>Ciliophora</taxon>
        <taxon>Intramacronucleata</taxon>
        <taxon>Oligohymenophorea</taxon>
        <taxon>Peniculida</taxon>
        <taxon>Parameciidae</taxon>
        <taxon>Paramecium</taxon>
    </lineage>
</organism>
<evidence type="ECO:0000256" key="1">
    <source>
        <dbReference type="ARBA" id="ARBA00000032"/>
    </source>
</evidence>
<dbReference type="PANTHER" id="PTHR11567:SF211">
    <property type="entry name" value="PROSTATIC ACID PHOSPHATASE"/>
    <property type="match status" value="1"/>
</dbReference>
<evidence type="ECO:0000313" key="8">
    <source>
        <dbReference type="EMBL" id="CAD8175069.1"/>
    </source>
</evidence>